<dbReference type="Gene3D" id="3.60.40.10">
    <property type="entry name" value="PPM-type phosphatase domain"/>
    <property type="match status" value="1"/>
</dbReference>
<evidence type="ECO:0000313" key="2">
    <source>
        <dbReference type="EMBL" id="TKC95745.1"/>
    </source>
</evidence>
<protein>
    <submittedName>
        <fullName evidence="2">Stp1/IreP family PP2C-type Ser/Thr phosphatase</fullName>
    </submittedName>
</protein>
<dbReference type="PROSITE" id="PS51746">
    <property type="entry name" value="PPM_2"/>
    <property type="match status" value="1"/>
</dbReference>
<dbReference type="NCBIfam" id="NF033484">
    <property type="entry name" value="Stp1_PP2C_phos"/>
    <property type="match status" value="1"/>
</dbReference>
<dbReference type="SMART" id="SM00331">
    <property type="entry name" value="PP2C_SIG"/>
    <property type="match status" value="1"/>
</dbReference>
<dbReference type="InterPro" id="IPR036457">
    <property type="entry name" value="PPM-type-like_dom_sf"/>
</dbReference>
<proteinExistence type="predicted"/>
<comment type="caution">
    <text evidence="2">The sequence shown here is derived from an EMBL/GenBank/DDBJ whole genome shotgun (WGS) entry which is preliminary data.</text>
</comment>
<dbReference type="PANTHER" id="PTHR47992">
    <property type="entry name" value="PROTEIN PHOSPHATASE"/>
    <property type="match status" value="1"/>
</dbReference>
<feature type="domain" description="PPM-type phosphatase" evidence="1">
    <location>
        <begin position="5"/>
        <end position="241"/>
    </location>
</feature>
<reference evidence="2 3" key="1">
    <citation type="submission" date="2019-04" db="EMBL/GenBank/DDBJ databases">
        <authorList>
            <person name="Li Y."/>
            <person name="Wang J."/>
        </authorList>
    </citation>
    <scope>NUCLEOTIDE SEQUENCE [LARGE SCALE GENOMIC DNA]</scope>
    <source>
        <strain evidence="2 3">DSM 14668</strain>
    </source>
</reference>
<keyword evidence="3" id="KW-1185">Reference proteome</keyword>
<dbReference type="InterPro" id="IPR015655">
    <property type="entry name" value="PP2C"/>
</dbReference>
<evidence type="ECO:0000313" key="3">
    <source>
        <dbReference type="Proteomes" id="UP000309215"/>
    </source>
</evidence>
<organism evidence="2 3">
    <name type="scientific">Polyangium fumosum</name>
    <dbReference type="NCBI Taxonomy" id="889272"/>
    <lineage>
        <taxon>Bacteria</taxon>
        <taxon>Pseudomonadati</taxon>
        <taxon>Myxococcota</taxon>
        <taxon>Polyangia</taxon>
        <taxon>Polyangiales</taxon>
        <taxon>Polyangiaceae</taxon>
        <taxon>Polyangium</taxon>
    </lineage>
</organism>
<dbReference type="CDD" id="cd00143">
    <property type="entry name" value="PP2Cc"/>
    <property type="match status" value="1"/>
</dbReference>
<dbReference type="SMART" id="SM00332">
    <property type="entry name" value="PP2Cc"/>
    <property type="match status" value="1"/>
</dbReference>
<dbReference type="AlphaFoldDB" id="A0A4U1INQ4"/>
<dbReference type="InterPro" id="IPR001932">
    <property type="entry name" value="PPM-type_phosphatase-like_dom"/>
</dbReference>
<dbReference type="Pfam" id="PF13672">
    <property type="entry name" value="PP2C_2"/>
    <property type="match status" value="1"/>
</dbReference>
<accession>A0A4U1INQ4</accession>
<dbReference type="GO" id="GO:0004722">
    <property type="term" value="F:protein serine/threonine phosphatase activity"/>
    <property type="evidence" value="ECO:0007669"/>
    <property type="project" value="InterPro"/>
</dbReference>
<dbReference type="SUPFAM" id="SSF81606">
    <property type="entry name" value="PP2C-like"/>
    <property type="match status" value="1"/>
</dbReference>
<dbReference type="Proteomes" id="UP000309215">
    <property type="component" value="Unassembled WGS sequence"/>
</dbReference>
<sequence length="258" mass="28457">MRAVAAGLSDVGRQRHHNEDRFILLPEFNVFVVADGMGGHQSGEVASRMAASSIAKYFRNECKPDVTVGQRLRAAVLEANARIFARADDSRLHRGMGTTVVAGAYAPDDRTFFVAHAGDSRCYRLRGDELKQLTRDHSLISDALLERPDLTELDLKYLPKNVITRALGISPTVDVDLRAERVEPHDVFVLCSDGLHGLVSDEEIAIIVRESDILTEACTRLIDTANANGGRDNITVVLVRIEPDDPPWAGRRANYTRA</sequence>
<gene>
    <name evidence="2" type="ORF">E8A74_46680</name>
</gene>
<dbReference type="EMBL" id="SSMQ01000095">
    <property type="protein sequence ID" value="TKC95745.1"/>
    <property type="molecule type" value="Genomic_DNA"/>
</dbReference>
<name>A0A4U1INQ4_9BACT</name>
<evidence type="ECO:0000259" key="1">
    <source>
        <dbReference type="PROSITE" id="PS51746"/>
    </source>
</evidence>
<dbReference type="OrthoDB" id="5496340at2"/>